<name>A0A7G9G1S6_9FIRM</name>
<accession>A0A7G9G1S6</accession>
<dbReference type="Gene3D" id="2.30.40.10">
    <property type="entry name" value="Urease, subunit C, domain 1"/>
    <property type="match status" value="1"/>
</dbReference>
<dbReference type="InterPro" id="IPR011059">
    <property type="entry name" value="Metal-dep_hydrolase_composite"/>
</dbReference>
<dbReference type="CDD" id="cd01299">
    <property type="entry name" value="Met_dep_hydrolase_A"/>
    <property type="match status" value="1"/>
</dbReference>
<dbReference type="AlphaFoldDB" id="A0A7G9G1S6"/>
<evidence type="ECO:0000313" key="2">
    <source>
        <dbReference type="EMBL" id="QNM04758.1"/>
    </source>
</evidence>
<dbReference type="GO" id="GO:0016810">
    <property type="term" value="F:hydrolase activity, acting on carbon-nitrogen (but not peptide) bonds"/>
    <property type="evidence" value="ECO:0007669"/>
    <property type="project" value="InterPro"/>
</dbReference>
<dbReference type="InterPro" id="IPR051781">
    <property type="entry name" value="Metallo-dep_Hydrolase"/>
</dbReference>
<dbReference type="InterPro" id="IPR057744">
    <property type="entry name" value="OTAase-like"/>
</dbReference>
<evidence type="ECO:0000313" key="3">
    <source>
        <dbReference type="Proteomes" id="UP000515823"/>
    </source>
</evidence>
<dbReference type="SUPFAM" id="SSF51338">
    <property type="entry name" value="Composite domain of metallo-dependent hydrolases"/>
    <property type="match status" value="1"/>
</dbReference>
<feature type="domain" description="Amidohydrolase-related" evidence="1">
    <location>
        <begin position="53"/>
        <end position="404"/>
    </location>
</feature>
<dbReference type="Pfam" id="PF01979">
    <property type="entry name" value="Amidohydro_1"/>
    <property type="match status" value="1"/>
</dbReference>
<dbReference type="PANTHER" id="PTHR43135:SF3">
    <property type="entry name" value="ALPHA-D-RIBOSE 1-METHYLPHOSPHONATE 5-TRIPHOSPHATE DIPHOSPHATASE"/>
    <property type="match status" value="1"/>
</dbReference>
<dbReference type="Proteomes" id="UP000515823">
    <property type="component" value="Chromosome"/>
</dbReference>
<organism evidence="2 3">
    <name type="scientific">Qiania dongpingensis</name>
    <dbReference type="NCBI Taxonomy" id="2763669"/>
    <lineage>
        <taxon>Bacteria</taxon>
        <taxon>Bacillati</taxon>
        <taxon>Bacillota</taxon>
        <taxon>Clostridia</taxon>
        <taxon>Lachnospirales</taxon>
        <taxon>Lachnospiraceae</taxon>
        <taxon>Qiania</taxon>
    </lineage>
</organism>
<dbReference type="EMBL" id="CP060634">
    <property type="protein sequence ID" value="QNM04758.1"/>
    <property type="molecule type" value="Genomic_DNA"/>
</dbReference>
<sequence>MIILKGNVIPCTGAPLMEKAAVVVEDGKISRVCRQNELQAPEDAEILEIEDGTIMPGLIEQHCHIGNSGKPSSLAFYCTNPYEETVYMLEELEELLNAGYTSIRDVGGTANFLKKAWKMGKVKGPRIFASGRLISDTGGHGDELQSFPLEFSKTGLSGVLIVDGVEECRKGARLMFRDKADFLKICTTGGVMSEGDQPGHANFTVEEIRTFVEEAELKGTYVATHAEGTKGIYQALVGGVKSIEHGTFLDDRCIELMEKSGAWLVPTLSTMYLLTKNKDKLVPWTREKVDGIYEQHCSAARRAYEAGIKIGTGTDFIYDRSMMPYGKNAMELELLTEIGMSPMEALMAATKTGAEIILRGEELGTVEEGKLADLIIVRGNPLEDITLLQEAGNIPVVLQEGKIVKNHTGAPFR</sequence>
<dbReference type="InterPro" id="IPR006680">
    <property type="entry name" value="Amidohydro-rel"/>
</dbReference>
<reference evidence="2 3" key="1">
    <citation type="submission" date="2020-08" db="EMBL/GenBank/DDBJ databases">
        <authorList>
            <person name="Liu C."/>
            <person name="Sun Q."/>
        </authorList>
    </citation>
    <scope>NUCLEOTIDE SEQUENCE [LARGE SCALE GENOMIC DNA]</scope>
    <source>
        <strain evidence="2 3">NSJ-38</strain>
    </source>
</reference>
<dbReference type="InterPro" id="IPR032466">
    <property type="entry name" value="Metal_Hydrolase"/>
</dbReference>
<proteinExistence type="predicted"/>
<keyword evidence="3" id="KW-1185">Reference proteome</keyword>
<dbReference type="RefSeq" id="WP_249301391.1">
    <property type="nucleotide sequence ID" value="NZ_CP060634.1"/>
</dbReference>
<dbReference type="KEGG" id="qdo:H9Q78_09860"/>
<dbReference type="PANTHER" id="PTHR43135">
    <property type="entry name" value="ALPHA-D-RIBOSE 1-METHYLPHOSPHONATE 5-TRIPHOSPHATE DIPHOSPHATASE"/>
    <property type="match status" value="1"/>
</dbReference>
<protein>
    <submittedName>
        <fullName evidence="2">Amidohydrolase family protein</fullName>
    </submittedName>
</protein>
<dbReference type="Gene3D" id="3.20.20.140">
    <property type="entry name" value="Metal-dependent hydrolases"/>
    <property type="match status" value="1"/>
</dbReference>
<dbReference type="SUPFAM" id="SSF51556">
    <property type="entry name" value="Metallo-dependent hydrolases"/>
    <property type="match status" value="1"/>
</dbReference>
<keyword evidence="2" id="KW-0378">Hydrolase</keyword>
<evidence type="ECO:0000259" key="1">
    <source>
        <dbReference type="Pfam" id="PF01979"/>
    </source>
</evidence>
<gene>
    <name evidence="2" type="ORF">H9Q78_09860</name>
</gene>